<reference evidence="1" key="2">
    <citation type="journal article" date="2015" name="Data Brief">
        <title>Shoot transcriptome of the giant reed, Arundo donax.</title>
        <authorList>
            <person name="Barrero R.A."/>
            <person name="Guerrero F.D."/>
            <person name="Moolhuijzen P."/>
            <person name="Goolsby J.A."/>
            <person name="Tidwell J."/>
            <person name="Bellgard S.E."/>
            <person name="Bellgard M.I."/>
        </authorList>
    </citation>
    <scope>NUCLEOTIDE SEQUENCE</scope>
    <source>
        <tissue evidence="1">Shoot tissue taken approximately 20 cm above the soil surface</tissue>
    </source>
</reference>
<sequence length="8" mass="937">MSYHILSS</sequence>
<dbReference type="EMBL" id="GBRH01258333">
    <property type="protein sequence ID" value="JAD39562.1"/>
    <property type="molecule type" value="Transcribed_RNA"/>
</dbReference>
<protein>
    <submittedName>
        <fullName evidence="1">Uncharacterized protein</fullName>
    </submittedName>
</protein>
<name>A0A0A8ZXP4_ARUDO</name>
<proteinExistence type="predicted"/>
<evidence type="ECO:0000313" key="1">
    <source>
        <dbReference type="EMBL" id="JAD39562.1"/>
    </source>
</evidence>
<reference evidence="1" key="1">
    <citation type="submission" date="2014-09" db="EMBL/GenBank/DDBJ databases">
        <authorList>
            <person name="Magalhaes I.L.F."/>
            <person name="Oliveira U."/>
            <person name="Santos F.R."/>
            <person name="Vidigal T.H.D.A."/>
            <person name="Brescovit A.D."/>
            <person name="Santos A.J."/>
        </authorList>
    </citation>
    <scope>NUCLEOTIDE SEQUENCE</scope>
    <source>
        <tissue evidence="1">Shoot tissue taken approximately 20 cm above the soil surface</tissue>
    </source>
</reference>
<accession>A0A0A8ZXP4</accession>
<organism evidence="1">
    <name type="scientific">Arundo donax</name>
    <name type="common">Giant reed</name>
    <name type="synonym">Donax arundinaceus</name>
    <dbReference type="NCBI Taxonomy" id="35708"/>
    <lineage>
        <taxon>Eukaryota</taxon>
        <taxon>Viridiplantae</taxon>
        <taxon>Streptophyta</taxon>
        <taxon>Embryophyta</taxon>
        <taxon>Tracheophyta</taxon>
        <taxon>Spermatophyta</taxon>
        <taxon>Magnoliopsida</taxon>
        <taxon>Liliopsida</taxon>
        <taxon>Poales</taxon>
        <taxon>Poaceae</taxon>
        <taxon>PACMAD clade</taxon>
        <taxon>Arundinoideae</taxon>
        <taxon>Arundineae</taxon>
        <taxon>Arundo</taxon>
    </lineage>
</organism>